<evidence type="ECO:0000256" key="5">
    <source>
        <dbReference type="ARBA" id="ARBA00023128"/>
    </source>
</evidence>
<sequence length="193" mass="22558">MRFSQYCQRSANVIEAEIMSSYLCSSFMRTLKSQTLSNHGLTYNIQRQFSKSSVLTKNVRAGQPKISLRQDKPLTYEQSQPPYLIGVTKSWNSWNTTTLHEEGRRASEVTVDDVFIRRFMHGTWPQLLMSEVIIKRRHNLIVIAALISQNLLPQKIYFLQGYTEEMLSYILKCPIKLEIQTVKDKKDIIFKYI</sequence>
<evidence type="ECO:0000256" key="2">
    <source>
        <dbReference type="ARBA" id="ARBA00010761"/>
    </source>
</evidence>
<dbReference type="InterPro" id="IPR026146">
    <property type="entry name" value="Ribosomal_uS3m"/>
</dbReference>
<dbReference type="PANTHER" id="PTHR21244">
    <property type="entry name" value="MITOCHONDRIAL 28S RIBOSOMAL PROTEIN S24"/>
    <property type="match status" value="1"/>
</dbReference>
<proteinExistence type="inferred from homology"/>
<dbReference type="Pfam" id="PF14955">
    <property type="entry name" value="MRP-S24"/>
    <property type="match status" value="1"/>
</dbReference>
<evidence type="ECO:0000256" key="6">
    <source>
        <dbReference type="ARBA" id="ARBA00023274"/>
    </source>
</evidence>
<name>A0A6P7S9U7_9MOLL</name>
<dbReference type="Proteomes" id="UP000515154">
    <property type="component" value="Linkage group LG1"/>
</dbReference>
<evidence type="ECO:0000256" key="4">
    <source>
        <dbReference type="ARBA" id="ARBA00022980"/>
    </source>
</evidence>
<keyword evidence="3" id="KW-0809">Transit peptide</keyword>
<dbReference type="GO" id="GO:1990904">
    <property type="term" value="C:ribonucleoprotein complex"/>
    <property type="evidence" value="ECO:0007669"/>
    <property type="project" value="UniProtKB-KW"/>
</dbReference>
<dbReference type="GO" id="GO:0006412">
    <property type="term" value="P:translation"/>
    <property type="evidence" value="ECO:0007669"/>
    <property type="project" value="TreeGrafter"/>
</dbReference>
<evidence type="ECO:0000313" key="8">
    <source>
        <dbReference type="RefSeq" id="XP_029634863.1"/>
    </source>
</evidence>
<evidence type="ECO:0000256" key="1">
    <source>
        <dbReference type="ARBA" id="ARBA00004173"/>
    </source>
</evidence>
<dbReference type="KEGG" id="osn:115210403"/>
<comment type="similarity">
    <text evidence="2">Belongs to the universal ribosomal protein uS3 family.</text>
</comment>
<keyword evidence="5" id="KW-0496">Mitochondrion</keyword>
<evidence type="ECO:0000256" key="3">
    <source>
        <dbReference type="ARBA" id="ARBA00022946"/>
    </source>
</evidence>
<organism evidence="7 8">
    <name type="scientific">Octopus sinensis</name>
    <name type="common">East Asian common octopus</name>
    <dbReference type="NCBI Taxonomy" id="2607531"/>
    <lineage>
        <taxon>Eukaryota</taxon>
        <taxon>Metazoa</taxon>
        <taxon>Spiralia</taxon>
        <taxon>Lophotrochozoa</taxon>
        <taxon>Mollusca</taxon>
        <taxon>Cephalopoda</taxon>
        <taxon>Coleoidea</taxon>
        <taxon>Octopodiformes</taxon>
        <taxon>Octopoda</taxon>
        <taxon>Incirrata</taxon>
        <taxon>Octopodidae</taxon>
        <taxon>Octopus</taxon>
    </lineage>
</organism>
<evidence type="ECO:0000313" key="7">
    <source>
        <dbReference type="Proteomes" id="UP000515154"/>
    </source>
</evidence>
<dbReference type="AlphaFoldDB" id="A0A6P7S9U7"/>
<dbReference type="GO" id="GO:0005739">
    <property type="term" value="C:mitochondrion"/>
    <property type="evidence" value="ECO:0007669"/>
    <property type="project" value="UniProtKB-SubCell"/>
</dbReference>
<reference evidence="8" key="1">
    <citation type="submission" date="2025-08" db="UniProtKB">
        <authorList>
            <consortium name="RefSeq"/>
        </authorList>
    </citation>
    <scope>IDENTIFICATION</scope>
</reference>
<dbReference type="GO" id="GO:0005840">
    <property type="term" value="C:ribosome"/>
    <property type="evidence" value="ECO:0007669"/>
    <property type="project" value="UniProtKB-KW"/>
</dbReference>
<keyword evidence="4 8" id="KW-0689">Ribosomal protein</keyword>
<comment type="subcellular location">
    <subcellularLocation>
        <location evidence="1">Mitochondrion</location>
    </subcellularLocation>
</comment>
<protein>
    <submittedName>
        <fullName evidence="8">28S ribosomal protein S24, mitochondrial</fullName>
    </submittedName>
</protein>
<dbReference type="RefSeq" id="XP_029634863.1">
    <property type="nucleotide sequence ID" value="XM_029779003.2"/>
</dbReference>
<dbReference type="PANTHER" id="PTHR21244:SF1">
    <property type="entry name" value="SMALL RIBOSOMAL SUBUNIT PROTEIN US3M"/>
    <property type="match status" value="1"/>
</dbReference>
<keyword evidence="6" id="KW-0687">Ribonucleoprotein</keyword>
<accession>A0A6P7S9U7</accession>
<keyword evidence="7" id="KW-1185">Reference proteome</keyword>
<gene>
    <name evidence="8" type="primary">LOC115210403</name>
</gene>